<dbReference type="PANTHER" id="PTHR14187:SF5">
    <property type="entry name" value="HEAT SHOCK 70 KDA PROTEIN 12A"/>
    <property type="match status" value="1"/>
</dbReference>
<evidence type="ECO:0000256" key="2">
    <source>
        <dbReference type="ARBA" id="ARBA00022840"/>
    </source>
</evidence>
<dbReference type="InterPro" id="IPR013126">
    <property type="entry name" value="Hsp_70_fam"/>
</dbReference>
<evidence type="ECO:0000313" key="4">
    <source>
        <dbReference type="Proteomes" id="UP001175000"/>
    </source>
</evidence>
<comment type="caution">
    <text evidence="3">The sequence shown here is derived from an EMBL/GenBank/DDBJ whole genome shotgun (WGS) entry which is preliminary data.</text>
</comment>
<keyword evidence="1" id="KW-0547">Nucleotide-binding</keyword>
<dbReference type="PANTHER" id="PTHR14187">
    <property type="entry name" value="ALPHA KINASE/ELONGATION FACTOR 2 KINASE"/>
    <property type="match status" value="1"/>
</dbReference>
<proteinExistence type="predicted"/>
<name>A0AA39WPH6_9PEZI</name>
<keyword evidence="4" id="KW-1185">Reference proteome</keyword>
<dbReference type="AlphaFoldDB" id="A0AA39WPH6"/>
<protein>
    <recommendedName>
        <fullName evidence="5">Actin-like ATPase domain-containing protein</fullName>
    </recommendedName>
</protein>
<dbReference type="GO" id="GO:0005524">
    <property type="term" value="F:ATP binding"/>
    <property type="evidence" value="ECO:0007669"/>
    <property type="project" value="UniProtKB-KW"/>
</dbReference>
<gene>
    <name evidence="3" type="ORF">B0T14DRAFT_566081</name>
</gene>
<dbReference type="SUPFAM" id="SSF53067">
    <property type="entry name" value="Actin-like ATPase domain"/>
    <property type="match status" value="2"/>
</dbReference>
<dbReference type="GO" id="GO:0140662">
    <property type="term" value="F:ATP-dependent protein folding chaperone"/>
    <property type="evidence" value="ECO:0007669"/>
    <property type="project" value="InterPro"/>
</dbReference>
<dbReference type="Gene3D" id="3.30.420.40">
    <property type="match status" value="2"/>
</dbReference>
<reference evidence="3" key="1">
    <citation type="submission" date="2023-06" db="EMBL/GenBank/DDBJ databases">
        <title>Genome-scale phylogeny and comparative genomics of the fungal order Sordariales.</title>
        <authorList>
            <consortium name="Lawrence Berkeley National Laboratory"/>
            <person name="Hensen N."/>
            <person name="Bonometti L."/>
            <person name="Westerberg I."/>
            <person name="Brannstrom I.O."/>
            <person name="Guillou S."/>
            <person name="Cros-Aarteil S."/>
            <person name="Calhoun S."/>
            <person name="Haridas S."/>
            <person name="Kuo A."/>
            <person name="Mondo S."/>
            <person name="Pangilinan J."/>
            <person name="Riley R."/>
            <person name="Labutti K."/>
            <person name="Andreopoulos B."/>
            <person name="Lipzen A."/>
            <person name="Chen C."/>
            <person name="Yanf M."/>
            <person name="Daum C."/>
            <person name="Ng V."/>
            <person name="Clum A."/>
            <person name="Steindorff A."/>
            <person name="Ohm R."/>
            <person name="Martin F."/>
            <person name="Silar P."/>
            <person name="Natvig D."/>
            <person name="Lalanne C."/>
            <person name="Gautier V."/>
            <person name="Ament-Velasquez S.L."/>
            <person name="Kruys A."/>
            <person name="Hutchinson M.I."/>
            <person name="Powell A.J."/>
            <person name="Barry K."/>
            <person name="Miller A.N."/>
            <person name="Grigoriev I.V."/>
            <person name="Debuchy R."/>
            <person name="Gladieux P."/>
            <person name="Thoren M.H."/>
            <person name="Johannesson H."/>
        </authorList>
    </citation>
    <scope>NUCLEOTIDE SEQUENCE</scope>
    <source>
        <strain evidence="3">CBS 606.72</strain>
    </source>
</reference>
<evidence type="ECO:0000256" key="1">
    <source>
        <dbReference type="ARBA" id="ARBA00022741"/>
    </source>
</evidence>
<evidence type="ECO:0000313" key="3">
    <source>
        <dbReference type="EMBL" id="KAK0619194.1"/>
    </source>
</evidence>
<dbReference type="CDD" id="cd10170">
    <property type="entry name" value="ASKHA_NBD_HSP70"/>
    <property type="match status" value="1"/>
</dbReference>
<organism evidence="3 4">
    <name type="scientific">Immersiella caudata</name>
    <dbReference type="NCBI Taxonomy" id="314043"/>
    <lineage>
        <taxon>Eukaryota</taxon>
        <taxon>Fungi</taxon>
        <taxon>Dikarya</taxon>
        <taxon>Ascomycota</taxon>
        <taxon>Pezizomycotina</taxon>
        <taxon>Sordariomycetes</taxon>
        <taxon>Sordariomycetidae</taxon>
        <taxon>Sordariales</taxon>
        <taxon>Lasiosphaeriaceae</taxon>
        <taxon>Immersiella</taxon>
    </lineage>
</organism>
<accession>A0AA39WPH6</accession>
<sequence>MLIEKPVERSGFLVVGVDFGTTYTGVAYAHSEVPDPNRIAVITKWPGAGTQTRPKVPTEIGTLPSGKRGWGWQLRAGMKRFGGFKLLLDPKAGDKAYNDEQLLLTLDPGDPSARSQLREGESATDMATEYLALIYEEVMTALGRRFPNSLGGLKIKFIITTPAMWSRAAQHNTLMAARAAGFGSRPQDHLEPVTEPEAAACYAMKEVNVSEGQVACISDSASWQPDRQIIICDAGGGTVDLVTYAIDQVHPFLKVLETVPPRGGFCGATSLDERFLQLLRRRLGRQARLLDGPRAGRGSRLMQSFDDVKRNFGTSHYEEGELIEHGIRGIREDIDNGIEEEYIKLSHDDMKSIFDPVIDKVLTLIQDMAKEARRREPTKPVTGIILVGGFGESMYLTQRLKRWASRQSPPVFLCNPNESWAAIAKGAVCYGLEGIVHRRVLPCHYGAVLDSPFDADIHDPNYTYTSRWSKELYSSDGMEWFAKMVG</sequence>
<dbReference type="Gene3D" id="3.90.640.10">
    <property type="entry name" value="Actin, Chain A, domain 4"/>
    <property type="match status" value="1"/>
</dbReference>
<dbReference type="EMBL" id="JAULSU010000004">
    <property type="protein sequence ID" value="KAK0619194.1"/>
    <property type="molecule type" value="Genomic_DNA"/>
</dbReference>
<dbReference type="Proteomes" id="UP001175000">
    <property type="component" value="Unassembled WGS sequence"/>
</dbReference>
<dbReference type="InterPro" id="IPR043129">
    <property type="entry name" value="ATPase_NBD"/>
</dbReference>
<dbReference type="Pfam" id="PF00012">
    <property type="entry name" value="HSP70"/>
    <property type="match status" value="1"/>
</dbReference>
<keyword evidence="2" id="KW-0067">ATP-binding</keyword>
<evidence type="ECO:0008006" key="5">
    <source>
        <dbReference type="Google" id="ProtNLM"/>
    </source>
</evidence>